<dbReference type="PANTHER" id="PTHR21064">
    <property type="entry name" value="AMINOGLYCOSIDE PHOSPHOTRANSFERASE DOMAIN-CONTAINING PROTEIN-RELATED"/>
    <property type="match status" value="1"/>
</dbReference>
<dbReference type="Gene3D" id="3.90.1200.10">
    <property type="match status" value="1"/>
</dbReference>
<dbReference type="InterPro" id="IPR002575">
    <property type="entry name" value="Aminoglycoside_PTrfase"/>
</dbReference>
<dbReference type="PANTHER" id="PTHR21064:SF5">
    <property type="entry name" value="SLR1880 PROTEIN"/>
    <property type="match status" value="1"/>
</dbReference>
<evidence type="ECO:0000313" key="3">
    <source>
        <dbReference type="Proteomes" id="UP000236893"/>
    </source>
</evidence>
<evidence type="ECO:0000313" key="2">
    <source>
        <dbReference type="EMBL" id="POY36738.1"/>
    </source>
</evidence>
<gene>
    <name evidence="2" type="ORF">C3K47_10285</name>
</gene>
<dbReference type="SUPFAM" id="SSF56112">
    <property type="entry name" value="Protein kinase-like (PK-like)"/>
    <property type="match status" value="1"/>
</dbReference>
<name>A0A2S5A2B7_9SPHI</name>
<keyword evidence="3" id="KW-1185">Reference proteome</keyword>
<proteinExistence type="predicted"/>
<evidence type="ECO:0000259" key="1">
    <source>
        <dbReference type="Pfam" id="PF01636"/>
    </source>
</evidence>
<dbReference type="Pfam" id="PF01636">
    <property type="entry name" value="APH"/>
    <property type="match status" value="1"/>
</dbReference>
<reference evidence="2 3" key="1">
    <citation type="submission" date="2018-01" db="EMBL/GenBank/DDBJ databases">
        <authorList>
            <person name="Gaut B.S."/>
            <person name="Morton B.R."/>
            <person name="Clegg M.T."/>
            <person name="Duvall M.R."/>
        </authorList>
    </citation>
    <scope>NUCLEOTIDE SEQUENCE [LARGE SCALE GENOMIC DNA]</scope>
    <source>
        <strain evidence="2 3">HR-AV</strain>
    </source>
</reference>
<dbReference type="InterPro" id="IPR011009">
    <property type="entry name" value="Kinase-like_dom_sf"/>
</dbReference>
<comment type="caution">
    <text evidence="2">The sequence shown here is derived from an EMBL/GenBank/DDBJ whole genome shotgun (WGS) entry which is preliminary data.</text>
</comment>
<accession>A0A2S5A2B7</accession>
<protein>
    <submittedName>
        <fullName evidence="2">Desulfatase</fullName>
    </submittedName>
</protein>
<sequence length="381" mass="43938">MSNVQYMNLNHQTPKNVETIIDRFNIEGKIIEIKAFGSGHINDTYLLKNENDSYPDYLLQRINHSIFTNVPGLMKNIQLVTDHLKSKLSEAAAATEVLTIVPLHRGELFYKDEEGNYWRIFHFIKDTNSYDLVEKEVQANEGGKAFGRFQAMLADLDASLLIEPIPNFLNIEMRLNRFYQALENDSAARKHIVTEEIEYINARTEQMKTILKLGREGKLPLRITHNDTKFNNVLLNKNDEVQCVIDLDTVMPGFVAYDFGDAIRTIINSASEDEKELDKIKLNIPLFEAYTIGYLREACHFLTDIEVESLMHGVLLFPYMQAVRFLTDYLEDDVYYKISFKEHNLQRTKAQIKLLKEIEAHATQLSSIVNTVYSEIKSEVA</sequence>
<organism evidence="2 3">
    <name type="scientific">Solitalea longa</name>
    <dbReference type="NCBI Taxonomy" id="2079460"/>
    <lineage>
        <taxon>Bacteria</taxon>
        <taxon>Pseudomonadati</taxon>
        <taxon>Bacteroidota</taxon>
        <taxon>Sphingobacteriia</taxon>
        <taxon>Sphingobacteriales</taxon>
        <taxon>Sphingobacteriaceae</taxon>
        <taxon>Solitalea</taxon>
    </lineage>
</organism>
<dbReference type="Proteomes" id="UP000236893">
    <property type="component" value="Unassembled WGS sequence"/>
</dbReference>
<dbReference type="OrthoDB" id="526037at2"/>
<dbReference type="AlphaFoldDB" id="A0A2S5A2B7"/>
<dbReference type="InterPro" id="IPR050249">
    <property type="entry name" value="Pseudomonas-type_ThrB"/>
</dbReference>
<feature type="domain" description="Aminoglycoside phosphotransferase" evidence="1">
    <location>
        <begin position="32"/>
        <end position="265"/>
    </location>
</feature>
<dbReference type="EMBL" id="PQVF01000006">
    <property type="protein sequence ID" value="POY36738.1"/>
    <property type="molecule type" value="Genomic_DNA"/>
</dbReference>